<dbReference type="GeneTree" id="ENSGT00940000153467"/>
<keyword evidence="2" id="KW-1185">Reference proteome</keyword>
<reference evidence="1" key="1">
    <citation type="submission" date="2025-08" db="UniProtKB">
        <authorList>
            <consortium name="Ensembl"/>
        </authorList>
    </citation>
    <scope>IDENTIFICATION</scope>
</reference>
<dbReference type="SUPFAM" id="SSF46966">
    <property type="entry name" value="Spectrin repeat"/>
    <property type="match status" value="1"/>
</dbReference>
<dbReference type="Gene3D" id="1.20.58.60">
    <property type="match status" value="1"/>
</dbReference>
<proteinExistence type="predicted"/>
<dbReference type="Proteomes" id="UP000694392">
    <property type="component" value="Unplaced"/>
</dbReference>
<dbReference type="Ensembl" id="ENSSPUT00000007118.1">
    <property type="protein sequence ID" value="ENSSPUP00000006693.1"/>
    <property type="gene ID" value="ENSSPUG00000005159.1"/>
</dbReference>
<evidence type="ECO:0000313" key="1">
    <source>
        <dbReference type="Ensembl" id="ENSSPUP00000006693.1"/>
    </source>
</evidence>
<name>A0A8D0GLL1_SPHPU</name>
<organism evidence="1 2">
    <name type="scientific">Sphenodon punctatus</name>
    <name type="common">Tuatara</name>
    <name type="synonym">Hatteria punctata</name>
    <dbReference type="NCBI Taxonomy" id="8508"/>
    <lineage>
        <taxon>Eukaryota</taxon>
        <taxon>Metazoa</taxon>
        <taxon>Chordata</taxon>
        <taxon>Craniata</taxon>
        <taxon>Vertebrata</taxon>
        <taxon>Euteleostomi</taxon>
        <taxon>Lepidosauria</taxon>
        <taxon>Sphenodontia</taxon>
        <taxon>Sphenodontidae</taxon>
        <taxon>Sphenodon</taxon>
    </lineage>
</organism>
<protein>
    <recommendedName>
        <fullName evidence="3">Dystonin</fullName>
    </recommendedName>
</protein>
<dbReference type="AlphaFoldDB" id="A0A8D0GLL1"/>
<reference evidence="1" key="2">
    <citation type="submission" date="2025-09" db="UniProtKB">
        <authorList>
            <consortium name="Ensembl"/>
        </authorList>
    </citation>
    <scope>IDENTIFICATION</scope>
</reference>
<evidence type="ECO:0008006" key="3">
    <source>
        <dbReference type="Google" id="ProtNLM"/>
    </source>
</evidence>
<evidence type="ECO:0000313" key="2">
    <source>
        <dbReference type="Proteomes" id="UP000694392"/>
    </source>
</evidence>
<sequence>LKSELECQPSHVYLDTLKKVKNVLNESESKVQSILNAVNDPGKAKRALQQTKTVCETLEKQKITIDNLAADTKALEKHASADVANIYKQELKHVEGQWDKLKVSVSKDVHLLEEILSKLRIFETDSKIIQKWIDGVKDFLMKEKATQGDSEGLQRQLDQCM</sequence>
<accession>A0A8D0GLL1</accession>